<dbReference type="InterPro" id="IPR001867">
    <property type="entry name" value="OmpR/PhoB-type_DNA-bd"/>
</dbReference>
<dbReference type="CDD" id="cd00383">
    <property type="entry name" value="trans_reg_C"/>
    <property type="match status" value="1"/>
</dbReference>
<name>A0ABR9EGU0_9GAMM</name>
<evidence type="ECO:0008006" key="12">
    <source>
        <dbReference type="Google" id="ProtNLM"/>
    </source>
</evidence>
<dbReference type="Gene3D" id="3.40.50.2300">
    <property type="match status" value="1"/>
</dbReference>
<dbReference type="PROSITE" id="PS50110">
    <property type="entry name" value="RESPONSE_REGULATORY"/>
    <property type="match status" value="1"/>
</dbReference>
<dbReference type="InterPro" id="IPR036388">
    <property type="entry name" value="WH-like_DNA-bd_sf"/>
</dbReference>
<dbReference type="InterPro" id="IPR011006">
    <property type="entry name" value="CheY-like_superfamily"/>
</dbReference>
<dbReference type="PANTHER" id="PTHR48111">
    <property type="entry name" value="REGULATOR OF RPOS"/>
    <property type="match status" value="1"/>
</dbReference>
<evidence type="ECO:0000313" key="11">
    <source>
        <dbReference type="Proteomes" id="UP000615755"/>
    </source>
</evidence>
<proteinExistence type="predicted"/>
<dbReference type="Proteomes" id="UP000615755">
    <property type="component" value="Unassembled WGS sequence"/>
</dbReference>
<keyword evidence="3" id="KW-0805">Transcription regulation</keyword>
<feature type="DNA-binding region" description="OmpR/PhoB-type" evidence="7">
    <location>
        <begin position="122"/>
        <end position="219"/>
    </location>
</feature>
<dbReference type="Pfam" id="PF00072">
    <property type="entry name" value="Response_reg"/>
    <property type="match status" value="1"/>
</dbReference>
<evidence type="ECO:0000259" key="8">
    <source>
        <dbReference type="PROSITE" id="PS50110"/>
    </source>
</evidence>
<dbReference type="Pfam" id="PF00486">
    <property type="entry name" value="Trans_reg_C"/>
    <property type="match status" value="1"/>
</dbReference>
<keyword evidence="5" id="KW-0804">Transcription</keyword>
<protein>
    <recommendedName>
        <fullName evidence="12">DNA-binding response regulator</fullName>
    </recommendedName>
</protein>
<dbReference type="Gene3D" id="1.10.10.10">
    <property type="entry name" value="Winged helix-like DNA-binding domain superfamily/Winged helix DNA-binding domain"/>
    <property type="match status" value="1"/>
</dbReference>
<keyword evidence="4 7" id="KW-0238">DNA-binding</keyword>
<dbReference type="RefSeq" id="WP_192509364.1">
    <property type="nucleotide sequence ID" value="NZ_AQGV01000015.1"/>
</dbReference>
<feature type="domain" description="OmpR/PhoB-type" evidence="9">
    <location>
        <begin position="122"/>
        <end position="219"/>
    </location>
</feature>
<feature type="modified residue" description="4-aspartylphosphate" evidence="6">
    <location>
        <position position="51"/>
    </location>
</feature>
<dbReference type="SUPFAM" id="SSF52172">
    <property type="entry name" value="CheY-like"/>
    <property type="match status" value="1"/>
</dbReference>
<evidence type="ECO:0000256" key="7">
    <source>
        <dbReference type="PROSITE-ProRule" id="PRU01091"/>
    </source>
</evidence>
<evidence type="ECO:0000256" key="1">
    <source>
        <dbReference type="ARBA" id="ARBA00022553"/>
    </source>
</evidence>
<dbReference type="PANTHER" id="PTHR48111:SF22">
    <property type="entry name" value="REGULATOR OF RPOS"/>
    <property type="match status" value="1"/>
</dbReference>
<organism evidence="10 11">
    <name type="scientific">Pseudoalteromonas aurantia 208</name>
    <dbReference type="NCBI Taxonomy" id="1314867"/>
    <lineage>
        <taxon>Bacteria</taxon>
        <taxon>Pseudomonadati</taxon>
        <taxon>Pseudomonadota</taxon>
        <taxon>Gammaproteobacteria</taxon>
        <taxon>Alteromonadales</taxon>
        <taxon>Pseudoalteromonadaceae</taxon>
        <taxon>Pseudoalteromonas</taxon>
    </lineage>
</organism>
<evidence type="ECO:0000256" key="4">
    <source>
        <dbReference type="ARBA" id="ARBA00023125"/>
    </source>
</evidence>
<keyword evidence="1 6" id="KW-0597">Phosphoprotein</keyword>
<keyword evidence="2" id="KW-0902">Two-component regulatory system</keyword>
<dbReference type="EMBL" id="AQGV01000015">
    <property type="protein sequence ID" value="MBE0370211.1"/>
    <property type="molecule type" value="Genomic_DNA"/>
</dbReference>
<evidence type="ECO:0000256" key="5">
    <source>
        <dbReference type="ARBA" id="ARBA00023163"/>
    </source>
</evidence>
<feature type="domain" description="Response regulatory" evidence="8">
    <location>
        <begin position="2"/>
        <end position="114"/>
    </location>
</feature>
<dbReference type="Gene3D" id="6.10.250.690">
    <property type="match status" value="1"/>
</dbReference>
<dbReference type="SMART" id="SM00448">
    <property type="entry name" value="REC"/>
    <property type="match status" value="1"/>
</dbReference>
<dbReference type="InterPro" id="IPR039420">
    <property type="entry name" value="WalR-like"/>
</dbReference>
<dbReference type="InterPro" id="IPR001789">
    <property type="entry name" value="Sig_transdc_resp-reg_receiver"/>
</dbReference>
<evidence type="ECO:0000259" key="9">
    <source>
        <dbReference type="PROSITE" id="PS51755"/>
    </source>
</evidence>
<gene>
    <name evidence="10" type="ORF">PAUR_b0190</name>
</gene>
<accession>A0ABR9EGU0</accession>
<reference evidence="10 11" key="1">
    <citation type="submission" date="2015-03" db="EMBL/GenBank/DDBJ databases">
        <title>Genome sequence of Pseudoalteromonas aurantia.</title>
        <authorList>
            <person name="Xie B.-B."/>
            <person name="Rong J.-C."/>
            <person name="Qin Q.-L."/>
            <person name="Zhang Y.-Z."/>
        </authorList>
    </citation>
    <scope>NUCLEOTIDE SEQUENCE [LARGE SCALE GENOMIC DNA]</scope>
    <source>
        <strain evidence="10 11">208</strain>
    </source>
</reference>
<dbReference type="PROSITE" id="PS51755">
    <property type="entry name" value="OMPR_PHOB"/>
    <property type="match status" value="1"/>
</dbReference>
<evidence type="ECO:0000256" key="6">
    <source>
        <dbReference type="PROSITE-ProRule" id="PRU00169"/>
    </source>
</evidence>
<evidence type="ECO:0000313" key="10">
    <source>
        <dbReference type="EMBL" id="MBE0370211.1"/>
    </source>
</evidence>
<comment type="caution">
    <text evidence="10">The sequence shown here is derived from an EMBL/GenBank/DDBJ whole genome shotgun (WGS) entry which is preliminary data.</text>
</comment>
<evidence type="ECO:0000256" key="2">
    <source>
        <dbReference type="ARBA" id="ARBA00023012"/>
    </source>
</evidence>
<keyword evidence="11" id="KW-1185">Reference proteome</keyword>
<dbReference type="SMART" id="SM00862">
    <property type="entry name" value="Trans_reg_C"/>
    <property type="match status" value="1"/>
</dbReference>
<sequence length="223" mass="24746">MIILLVEDDSILAAQTIDFLNAEGIEVDYASSLTQARSISEGTDYEAIILDINLPDGTGIEFAKTLEKNSAPILFLSARNALTDKLAAFSVGALDYITKPFALEELAVRIKLLARKNTPAKNTTFQLDSLFVDLDAKIAKRAERTIVLSPQQWSLLALLITHSPNPVSKDNLIATIWPDQDVNNNMYKSLVTRLRTNITKPNEKVLLHTLKKQGLALKERDDE</sequence>
<evidence type="ECO:0000256" key="3">
    <source>
        <dbReference type="ARBA" id="ARBA00023015"/>
    </source>
</evidence>